<feature type="transmembrane region" description="Helical" evidence="6">
    <location>
        <begin position="64"/>
        <end position="84"/>
    </location>
</feature>
<dbReference type="InterPro" id="IPR031563">
    <property type="entry name" value="MOT1/MOT2"/>
</dbReference>
<evidence type="ECO:0000313" key="8">
    <source>
        <dbReference type="EMBL" id="KAG2508004.1"/>
    </source>
</evidence>
<evidence type="ECO:0000313" key="9">
    <source>
        <dbReference type="EMBL" id="RLN43596.1"/>
    </source>
</evidence>
<feature type="transmembrane region" description="Helical" evidence="6">
    <location>
        <begin position="138"/>
        <end position="158"/>
    </location>
</feature>
<evidence type="ECO:0000313" key="11">
    <source>
        <dbReference type="Proteomes" id="UP000285624"/>
    </source>
</evidence>
<feature type="transmembrane region" description="Helical" evidence="6">
    <location>
        <begin position="378"/>
        <end position="401"/>
    </location>
</feature>
<proteinExistence type="predicted"/>
<feature type="transmembrane region" description="Helical" evidence="6">
    <location>
        <begin position="694"/>
        <end position="715"/>
    </location>
</feature>
<dbReference type="InterPro" id="IPR013057">
    <property type="entry name" value="AA_transpt_TM"/>
</dbReference>
<feature type="transmembrane region" description="Helical" evidence="6">
    <location>
        <begin position="904"/>
        <end position="925"/>
    </location>
</feature>
<evidence type="ECO:0000259" key="7">
    <source>
        <dbReference type="Pfam" id="PF01490"/>
    </source>
</evidence>
<dbReference type="Pfam" id="PF16983">
    <property type="entry name" value="MFS_MOT1"/>
    <property type="match status" value="2"/>
</dbReference>
<dbReference type="Proteomes" id="UP000285624">
    <property type="component" value="Unassembled WGS sequence"/>
</dbReference>
<comment type="caution">
    <text evidence="9">The sequence shown here is derived from an EMBL/GenBank/DDBJ whole genome shotgun (WGS) entry which is preliminary data.</text>
</comment>
<dbReference type="AlphaFoldDB" id="A0A3R7MUT4"/>
<dbReference type="PANTHER" id="PTHR31970">
    <property type="match status" value="1"/>
</dbReference>
<reference evidence="11 12" key="2">
    <citation type="submission" date="2018-07" db="EMBL/GenBank/DDBJ databases">
        <title>Genome sequencing of oomycete isolates from Chile give support for New Zealand origin for Phytophthora kernoviae and make available the first Nothophytophthora sp. genome.</title>
        <authorList>
            <person name="Studholme D.J."/>
            <person name="Sanfuentes E."/>
            <person name="Panda P."/>
            <person name="Hill R."/>
            <person name="Sambles C."/>
            <person name="Grant M."/>
            <person name="Williams N.M."/>
            <person name="Mcdougal R.L."/>
        </authorList>
    </citation>
    <scope>NUCLEOTIDE SEQUENCE [LARGE SCALE GENOMIC DNA]</scope>
    <source>
        <strain evidence="9">Chile2</strain>
        <strain evidence="10">Chile4</strain>
    </source>
</reference>
<feature type="region of interest" description="Disordered" evidence="5">
    <location>
        <begin position="1"/>
        <end position="21"/>
    </location>
</feature>
<feature type="transmembrane region" description="Helical" evidence="6">
    <location>
        <begin position="586"/>
        <end position="605"/>
    </location>
</feature>
<dbReference type="GO" id="GO:0015098">
    <property type="term" value="F:molybdate ion transmembrane transporter activity"/>
    <property type="evidence" value="ECO:0007669"/>
    <property type="project" value="InterPro"/>
</dbReference>
<feature type="transmembrane region" description="Helical" evidence="6">
    <location>
        <begin position="846"/>
        <end position="864"/>
    </location>
</feature>
<dbReference type="EMBL" id="JPWV03000590">
    <property type="protein sequence ID" value="KAG2508004.1"/>
    <property type="molecule type" value="Genomic_DNA"/>
</dbReference>
<evidence type="ECO:0000256" key="6">
    <source>
        <dbReference type="SAM" id="Phobius"/>
    </source>
</evidence>
<keyword evidence="4 6" id="KW-0472">Membrane</keyword>
<evidence type="ECO:0000256" key="5">
    <source>
        <dbReference type="SAM" id="MobiDB-lite"/>
    </source>
</evidence>
<evidence type="ECO:0000256" key="2">
    <source>
        <dbReference type="ARBA" id="ARBA00022692"/>
    </source>
</evidence>
<feature type="transmembrane region" description="Helical" evidence="6">
    <location>
        <begin position="617"/>
        <end position="635"/>
    </location>
</feature>
<dbReference type="GO" id="GO:0016020">
    <property type="term" value="C:membrane"/>
    <property type="evidence" value="ECO:0007669"/>
    <property type="project" value="UniProtKB-SubCell"/>
</dbReference>
<reference evidence="8" key="1">
    <citation type="journal article" date="2015" name="Genom Data">
        <title>Genome sequences of six Phytophthora species associated with forests in New Zealand.</title>
        <authorList>
            <person name="Studholme D.J."/>
            <person name="McDougal R.L."/>
            <person name="Sambles C."/>
            <person name="Hansen E."/>
            <person name="Hardy G."/>
            <person name="Grant M."/>
            <person name="Ganley R.J."/>
            <person name="Williams N.M."/>
        </authorList>
    </citation>
    <scope>NUCLEOTIDE SEQUENCE</scope>
    <source>
        <strain evidence="8">NZFS 2646</strain>
    </source>
</reference>
<gene>
    <name evidence="9" type="ORF">BBI17_008821</name>
    <name evidence="10" type="ORF">BBO99_00008958</name>
    <name evidence="8" type="ORF">JM16_008774</name>
</gene>
<dbReference type="Proteomes" id="UP000285883">
    <property type="component" value="Unassembled WGS sequence"/>
</dbReference>
<name>A0A3R7MUT4_9STRA</name>
<evidence type="ECO:0000256" key="1">
    <source>
        <dbReference type="ARBA" id="ARBA00004370"/>
    </source>
</evidence>
<evidence type="ECO:0000313" key="10">
    <source>
        <dbReference type="EMBL" id="RLN74387.1"/>
    </source>
</evidence>
<feature type="transmembrane region" description="Helical" evidence="6">
    <location>
        <begin position="222"/>
        <end position="244"/>
    </location>
</feature>
<feature type="transmembrane region" description="Helical" evidence="6">
    <location>
        <begin position="642"/>
        <end position="661"/>
    </location>
</feature>
<feature type="transmembrane region" description="Helical" evidence="6">
    <location>
        <begin position="299"/>
        <end position="319"/>
    </location>
</feature>
<feature type="transmembrane region" description="Helical" evidence="6">
    <location>
        <begin position="727"/>
        <end position="751"/>
    </location>
</feature>
<feature type="transmembrane region" description="Helical" evidence="6">
    <location>
        <begin position="771"/>
        <end position="791"/>
    </location>
</feature>
<dbReference type="STRING" id="325452.A0A3R7MUT4"/>
<evidence type="ECO:0000313" key="12">
    <source>
        <dbReference type="Proteomes" id="UP000285883"/>
    </source>
</evidence>
<dbReference type="EMBL" id="MBDN02000565">
    <property type="protein sequence ID" value="RLN74387.1"/>
    <property type="molecule type" value="Genomic_DNA"/>
</dbReference>
<accession>A0A3R7MUT4</accession>
<protein>
    <recommendedName>
        <fullName evidence="7">Amino acid transporter transmembrane domain-containing protein</fullName>
    </recommendedName>
</protein>
<dbReference type="EMBL" id="MAYM02000382">
    <property type="protein sequence ID" value="RLN43596.1"/>
    <property type="molecule type" value="Genomic_DNA"/>
</dbReference>
<feature type="transmembrane region" description="Helical" evidence="6">
    <location>
        <begin position="339"/>
        <end position="358"/>
    </location>
</feature>
<sequence length="927" mass="99146">MDSTSAPDDIEPSVSTPMLPGVRSDRFAKVTGPQGEQPLYRKVFVCLRPGWRLYMKQFITLQEVSGAFGDIGLFLPLLTALAIGRVNNAPQIEFGAALFFAGVFTSSLSLYFNVPIPVQPMKTIAAVAIADKFPNEQIIAAGILMGSIVGILAITNIITHASNIVPLASVRGIQLGVGFSLMGKGLKTAYVKTATFVTTSNTDTTTTTAAAAAAAAGSDAKVVWLGVDSVSVSLVLGVFCIAFIRSRKVPMALLLFIYGMAIAVYQYFRLRDEYHLPSLALGPNFVAPVIPSAQDFGKAFVYLVLPQLPLTLLNSVVALESLATELFPTHHKPADVRRVCFSIASGNLLFAWFGMLPVCHGAGGLASQYAFGARSSLAMAFLGAFKVFFALLFGSTCVTLLQTGIFPSSVLGVLLVFSGLSLATVGLKMDISKSEDTLLLLLTAAGCLAFNTGIGFLLGFSSHLLLLGLHHFNINDSPVDLDGDSTPPWSLSIPVAVSVTASKKLSNWQTFYHLLSFFTGTGMLCLPLALVEINWYGVLLLIAAAGVSSYTSKLLVDALEAVHWLRGTSVSYSDLGQECFGVVGKVATGLLVHASFLILSTGYLALASSCLMDVLGLQYGTVMVLVTVCVWFQVLVPSLKALAVFSAVNVAFSFWIESVILGDAMYPLKQIALEHSDFVFVTPDLSNVTMMGKLSYTFSLLLGGLFGHSLVPTLYNSMTDPRQCSTVVARSTLGVTALLYLPICCVTYAVYGATLQAPVFFNMRNAVVRNLAIVLYSIHLLLSYTVTLFPLQRAFERWIVCTPSGSGRNSPTQAPGSGALPFVSPISMVDDNQDGACSSVEMTVRVLCRTILVLTTLFLGYFTAPSTLNVFAWMLVPTALLALVLPSIFYWQLCGEDATLTHRIISAVIAVLAIVTSSWSLAVVMEC</sequence>
<evidence type="ECO:0000256" key="3">
    <source>
        <dbReference type="ARBA" id="ARBA00022989"/>
    </source>
</evidence>
<dbReference type="Proteomes" id="UP000785171">
    <property type="component" value="Unassembled WGS sequence"/>
</dbReference>
<feature type="transmembrane region" description="Helical" evidence="6">
    <location>
        <begin position="251"/>
        <end position="268"/>
    </location>
</feature>
<organism evidence="9 12">
    <name type="scientific">Phytophthora kernoviae</name>
    <dbReference type="NCBI Taxonomy" id="325452"/>
    <lineage>
        <taxon>Eukaryota</taxon>
        <taxon>Sar</taxon>
        <taxon>Stramenopiles</taxon>
        <taxon>Oomycota</taxon>
        <taxon>Peronosporomycetes</taxon>
        <taxon>Peronosporales</taxon>
        <taxon>Peronosporaceae</taxon>
        <taxon>Phytophthora</taxon>
    </lineage>
</organism>
<keyword evidence="2 6" id="KW-0812">Transmembrane</keyword>
<feature type="transmembrane region" description="Helical" evidence="6">
    <location>
        <begin position="96"/>
        <end position="118"/>
    </location>
</feature>
<feature type="transmembrane region" description="Helical" evidence="6">
    <location>
        <begin position="870"/>
        <end position="892"/>
    </location>
</feature>
<keyword evidence="11" id="KW-1185">Reference proteome</keyword>
<feature type="transmembrane region" description="Helical" evidence="6">
    <location>
        <begin position="408"/>
        <end position="427"/>
    </location>
</feature>
<dbReference type="PANTHER" id="PTHR31970:SF9">
    <property type="entry name" value="MOLYBDATE TRANSPORTER 2"/>
    <property type="match status" value="1"/>
</dbReference>
<feature type="transmembrane region" description="Helical" evidence="6">
    <location>
        <begin position="511"/>
        <end position="529"/>
    </location>
</feature>
<feature type="domain" description="Amino acid transporter transmembrane" evidence="7">
    <location>
        <begin position="504"/>
        <end position="922"/>
    </location>
</feature>
<dbReference type="Pfam" id="PF01490">
    <property type="entry name" value="Aa_trans"/>
    <property type="match status" value="1"/>
</dbReference>
<keyword evidence="3 6" id="KW-1133">Transmembrane helix</keyword>
<feature type="transmembrane region" description="Helical" evidence="6">
    <location>
        <begin position="439"/>
        <end position="460"/>
    </location>
</feature>
<reference evidence="8" key="3">
    <citation type="submission" date="2020-06" db="EMBL/GenBank/DDBJ databases">
        <authorList>
            <person name="Studholme D.J."/>
        </authorList>
    </citation>
    <scope>NUCLEOTIDE SEQUENCE</scope>
    <source>
        <strain evidence="8">NZFS 2646</strain>
    </source>
</reference>
<evidence type="ECO:0000256" key="4">
    <source>
        <dbReference type="ARBA" id="ARBA00023136"/>
    </source>
</evidence>
<comment type="subcellular location">
    <subcellularLocation>
        <location evidence="1">Membrane</location>
    </subcellularLocation>
</comment>